<name>A0A0B7GW74_TREPH</name>
<dbReference type="Proteomes" id="UP000042527">
    <property type="component" value="Unassembled WGS sequence"/>
</dbReference>
<evidence type="ECO:0000313" key="2">
    <source>
        <dbReference type="Proteomes" id="UP000042527"/>
    </source>
</evidence>
<organism evidence="1 2">
    <name type="scientific">Treponema phagedenis</name>
    <dbReference type="NCBI Taxonomy" id="162"/>
    <lineage>
        <taxon>Bacteria</taxon>
        <taxon>Pseudomonadati</taxon>
        <taxon>Spirochaetota</taxon>
        <taxon>Spirochaetia</taxon>
        <taxon>Spirochaetales</taxon>
        <taxon>Treponemataceae</taxon>
        <taxon>Treponema</taxon>
    </lineage>
</organism>
<protein>
    <submittedName>
        <fullName evidence="1">Uncharacterized protein</fullName>
    </submittedName>
</protein>
<evidence type="ECO:0000313" key="1">
    <source>
        <dbReference type="EMBL" id="CEM61807.1"/>
    </source>
</evidence>
<sequence>MGNNLTLVIQELLYVCKVLAPNVKQSLIPSKIFHILANLAGKFST</sequence>
<gene>
    <name evidence="1" type="ORF">TPHV1_210040</name>
</gene>
<dbReference type="EMBL" id="CDNC01000014">
    <property type="protein sequence ID" value="CEM61807.1"/>
    <property type="molecule type" value="Genomic_DNA"/>
</dbReference>
<reference evidence="2" key="1">
    <citation type="submission" date="2015-01" db="EMBL/GenBank/DDBJ databases">
        <authorList>
            <person name="Manzoor Shahid"/>
            <person name="Zubair Saima"/>
        </authorList>
    </citation>
    <scope>NUCLEOTIDE SEQUENCE [LARGE SCALE GENOMIC DNA]</scope>
    <source>
        <strain evidence="2">V1</strain>
    </source>
</reference>
<accession>A0A0B7GW74</accession>
<proteinExistence type="predicted"/>
<dbReference type="AlphaFoldDB" id="A0A0B7GW74"/>
<keyword evidence="2" id="KW-1185">Reference proteome</keyword>